<keyword evidence="5" id="KW-0998">Cell outer membrane</keyword>
<dbReference type="RefSeq" id="WP_092460663.1">
    <property type="nucleotide sequence ID" value="NZ_FPCJ01000001.1"/>
</dbReference>
<dbReference type="Pfam" id="PF07980">
    <property type="entry name" value="SusD_RagB"/>
    <property type="match status" value="1"/>
</dbReference>
<evidence type="ECO:0000256" key="1">
    <source>
        <dbReference type="ARBA" id="ARBA00004442"/>
    </source>
</evidence>
<dbReference type="EMBL" id="FPCJ01000001">
    <property type="protein sequence ID" value="SFV35790.1"/>
    <property type="molecule type" value="Genomic_DNA"/>
</dbReference>
<name>A0A1I7NMI0_9BACT</name>
<keyword evidence="3" id="KW-0732">Signal</keyword>
<organism evidence="8 9">
    <name type="scientific">Thermoflavifilum thermophilum</name>
    <dbReference type="NCBI Taxonomy" id="1393122"/>
    <lineage>
        <taxon>Bacteria</taxon>
        <taxon>Pseudomonadati</taxon>
        <taxon>Bacteroidota</taxon>
        <taxon>Chitinophagia</taxon>
        <taxon>Chitinophagales</taxon>
        <taxon>Chitinophagaceae</taxon>
        <taxon>Thermoflavifilum</taxon>
    </lineage>
</organism>
<evidence type="ECO:0000313" key="8">
    <source>
        <dbReference type="EMBL" id="SFV35790.1"/>
    </source>
</evidence>
<dbReference type="InterPro" id="IPR012944">
    <property type="entry name" value="SusD_RagB_dom"/>
</dbReference>
<feature type="domain" description="RagB/SusD" evidence="6">
    <location>
        <begin position="315"/>
        <end position="604"/>
    </location>
</feature>
<accession>A0A1I7NMI0</accession>
<evidence type="ECO:0000256" key="5">
    <source>
        <dbReference type="ARBA" id="ARBA00023237"/>
    </source>
</evidence>
<dbReference type="STRING" id="1393122.SAMN05660895_2319"/>
<evidence type="ECO:0000313" key="9">
    <source>
        <dbReference type="Proteomes" id="UP000199537"/>
    </source>
</evidence>
<evidence type="ECO:0000256" key="4">
    <source>
        <dbReference type="ARBA" id="ARBA00023136"/>
    </source>
</evidence>
<dbReference type="GO" id="GO:0009279">
    <property type="term" value="C:cell outer membrane"/>
    <property type="evidence" value="ECO:0007669"/>
    <property type="project" value="UniProtKB-SubCell"/>
</dbReference>
<evidence type="ECO:0000259" key="6">
    <source>
        <dbReference type="Pfam" id="PF07980"/>
    </source>
</evidence>
<feature type="domain" description="SusD-like N-terminal" evidence="7">
    <location>
        <begin position="27"/>
        <end position="203"/>
    </location>
</feature>
<dbReference type="InterPro" id="IPR033985">
    <property type="entry name" value="SusD-like_N"/>
</dbReference>
<keyword evidence="9" id="KW-1185">Reference proteome</keyword>
<evidence type="ECO:0000256" key="2">
    <source>
        <dbReference type="ARBA" id="ARBA00006275"/>
    </source>
</evidence>
<dbReference type="SUPFAM" id="SSF48452">
    <property type="entry name" value="TPR-like"/>
    <property type="match status" value="1"/>
</dbReference>
<proteinExistence type="inferred from homology"/>
<protein>
    <submittedName>
        <fullName evidence="8">Starch-binding associating with outer membrane</fullName>
    </submittedName>
</protein>
<keyword evidence="4" id="KW-0472">Membrane</keyword>
<gene>
    <name evidence="8" type="ORF">SAMN05660895_2319</name>
</gene>
<dbReference type="Proteomes" id="UP000199537">
    <property type="component" value="Unassembled WGS sequence"/>
</dbReference>
<dbReference type="Pfam" id="PF14322">
    <property type="entry name" value="SusD-like_3"/>
    <property type="match status" value="1"/>
</dbReference>
<sequence>MKQTFYKIIIYSFGISIFFLESCVNQFLDNPDKSVLTDQTQWSNEATADLFLNDIYHNLPDCQNQPDNMDNFTDYAAQHFYYTSYNWKQGIVNPNTTYFGVWGGVAGPLGEYNYNWATTYANIRKCNTFIEEVRKHAANFSPDWMHKRIDEARFLRAFFYANLWQLVGGVPIITEELDRHTMDSAQLYRPRASFAETENFIVSELDSIINDNYLAVKYGPTDADAGRATIGAALMLKGWVQLFAASPAFNAAVPAVGSNPGSCCGFGNYDKNRWAEAAATFKQFIDKYGNGHPYDLFPDLSSHGLWFPGNKYNSEVIWDRQYVANSPLGSTFEQYGGVVYILGAYYTWGNYNPTQELVDRFYMANGKPITDPTSGYDPQHPYVNREPRFYDWIVYDGAPYYMDWMPRPDTIYTRIDKVHPSLNEINFSTGDVSNSGYYFKKKLNPLVRPGGGPVSGANFIYFRYAEVLLGYAEAENEAYGPDPSVYDAINAIRRRAGIPDLQPGLTQDQMRAEIHQERDVELCFENKRFYDIIRWKIADSVLNRPQHGMMITNSSPNDDKGVWVYTPIVINYPPTHHFDSKMYLAPIPQSVIDQNPKIIQNPGY</sequence>
<comment type="similarity">
    <text evidence="2">Belongs to the SusD family.</text>
</comment>
<dbReference type="AlphaFoldDB" id="A0A1I7NMI0"/>
<evidence type="ECO:0000259" key="7">
    <source>
        <dbReference type="Pfam" id="PF14322"/>
    </source>
</evidence>
<dbReference type="OrthoDB" id="5694214at2"/>
<evidence type="ECO:0000256" key="3">
    <source>
        <dbReference type="ARBA" id="ARBA00022729"/>
    </source>
</evidence>
<comment type="subcellular location">
    <subcellularLocation>
        <location evidence="1">Cell outer membrane</location>
    </subcellularLocation>
</comment>
<dbReference type="InterPro" id="IPR011990">
    <property type="entry name" value="TPR-like_helical_dom_sf"/>
</dbReference>
<reference evidence="9" key="1">
    <citation type="submission" date="2016-10" db="EMBL/GenBank/DDBJ databases">
        <authorList>
            <person name="Varghese N."/>
            <person name="Submissions S."/>
        </authorList>
    </citation>
    <scope>NUCLEOTIDE SEQUENCE [LARGE SCALE GENOMIC DNA]</scope>
    <source>
        <strain evidence="9">DSM 14807</strain>
    </source>
</reference>
<dbReference type="Gene3D" id="1.25.40.390">
    <property type="match status" value="1"/>
</dbReference>